<reference evidence="3" key="1">
    <citation type="journal article" date="2019" name="Plant Biotechnol. J.">
        <title>Genome sequencing of the Australian wild diploid species Gossypium australe highlights disease resistance and delayed gland morphogenesis.</title>
        <authorList>
            <person name="Cai Y."/>
            <person name="Cai X."/>
            <person name="Wang Q."/>
            <person name="Wang P."/>
            <person name="Zhang Y."/>
            <person name="Cai C."/>
            <person name="Xu Y."/>
            <person name="Wang K."/>
            <person name="Zhou Z."/>
            <person name="Wang C."/>
            <person name="Geng S."/>
            <person name="Li B."/>
            <person name="Dong Q."/>
            <person name="Hou Y."/>
            <person name="Wang H."/>
            <person name="Ai P."/>
            <person name="Liu Z."/>
            <person name="Yi F."/>
            <person name="Sun M."/>
            <person name="An G."/>
            <person name="Cheng J."/>
            <person name="Zhang Y."/>
            <person name="Shi Q."/>
            <person name="Xie Y."/>
            <person name="Shi X."/>
            <person name="Chang Y."/>
            <person name="Huang F."/>
            <person name="Chen Y."/>
            <person name="Hong S."/>
            <person name="Mi L."/>
            <person name="Sun Q."/>
            <person name="Zhang L."/>
            <person name="Zhou B."/>
            <person name="Peng R."/>
            <person name="Zhang X."/>
            <person name="Liu F."/>
        </authorList>
    </citation>
    <scope>NUCLEOTIDE SEQUENCE [LARGE SCALE GENOMIC DNA]</scope>
    <source>
        <strain evidence="3">cv. PA1801</strain>
    </source>
</reference>
<dbReference type="GO" id="GO:0003676">
    <property type="term" value="F:nucleic acid binding"/>
    <property type="evidence" value="ECO:0007669"/>
    <property type="project" value="InterPro"/>
</dbReference>
<evidence type="ECO:0000313" key="3">
    <source>
        <dbReference type="Proteomes" id="UP000325315"/>
    </source>
</evidence>
<dbReference type="InterPro" id="IPR054722">
    <property type="entry name" value="PolX-like_BBD"/>
</dbReference>
<dbReference type="OrthoDB" id="1000765at2759"/>
<accession>A0A5B6W8X8</accession>
<dbReference type="Pfam" id="PF22936">
    <property type="entry name" value="Pol_BBD"/>
    <property type="match status" value="1"/>
</dbReference>
<evidence type="ECO:0000259" key="1">
    <source>
        <dbReference type="Pfam" id="PF22936"/>
    </source>
</evidence>
<sequence length="319" mass="36431">MKETETIKQYSNGIMAVVNNIRLLRDQFSDSRIVENVITILLDRYGSKISSLEDLRDLSTISFYKGKKSWTDKKEKPRRDGGKKKYPPCSHCKKATHLEIYCWFRPDIQCRACNQFGHVERVFKNKGSQQNAQALVAEGNQTQKELMFTSSCFATNRNIKKHWLIDNGCTNHMTSDESIFKEIDRSCTSRVRIGNGQFIQAKGKDDVLTNTSVTKAISDVLLVPEINQNLFNIVQLLEKKYAVVLKDMGCIIFDLIGKVVSVNMIDRSFVLDWNFEASSAYTNSLDNQLCKSDLVENITKIEDQWGICEVCQLGKQARL</sequence>
<dbReference type="AlphaFoldDB" id="A0A5B6W8X8"/>
<proteinExistence type="predicted"/>
<dbReference type="GO" id="GO:0008270">
    <property type="term" value="F:zinc ion binding"/>
    <property type="evidence" value="ECO:0007669"/>
    <property type="project" value="InterPro"/>
</dbReference>
<keyword evidence="3" id="KW-1185">Reference proteome</keyword>
<comment type="caution">
    <text evidence="2">The sequence shown here is derived from an EMBL/GenBank/DDBJ whole genome shotgun (WGS) entry which is preliminary data.</text>
</comment>
<protein>
    <submittedName>
        <fullName evidence="2">Pleiotropic drug resistance protein 3-like</fullName>
    </submittedName>
</protein>
<evidence type="ECO:0000313" key="2">
    <source>
        <dbReference type="EMBL" id="KAA3477322.1"/>
    </source>
</evidence>
<organism evidence="2 3">
    <name type="scientific">Gossypium australe</name>
    <dbReference type="NCBI Taxonomy" id="47621"/>
    <lineage>
        <taxon>Eukaryota</taxon>
        <taxon>Viridiplantae</taxon>
        <taxon>Streptophyta</taxon>
        <taxon>Embryophyta</taxon>
        <taxon>Tracheophyta</taxon>
        <taxon>Spermatophyta</taxon>
        <taxon>Magnoliopsida</taxon>
        <taxon>eudicotyledons</taxon>
        <taxon>Gunneridae</taxon>
        <taxon>Pentapetalae</taxon>
        <taxon>rosids</taxon>
        <taxon>malvids</taxon>
        <taxon>Malvales</taxon>
        <taxon>Malvaceae</taxon>
        <taxon>Malvoideae</taxon>
        <taxon>Gossypium</taxon>
    </lineage>
</organism>
<dbReference type="PANTHER" id="PTHR35317:SF31">
    <property type="entry name" value="DUF4219 DOMAIN-CONTAINING PROTEIN"/>
    <property type="match status" value="1"/>
</dbReference>
<dbReference type="EMBL" id="SMMG02000004">
    <property type="protein sequence ID" value="KAA3477322.1"/>
    <property type="molecule type" value="Genomic_DNA"/>
</dbReference>
<dbReference type="InterPro" id="IPR036875">
    <property type="entry name" value="Znf_CCHC_sf"/>
</dbReference>
<feature type="domain" description="Retrovirus-related Pol polyprotein from transposon TNT 1-94-like beta-barrel" evidence="1">
    <location>
        <begin position="163"/>
        <end position="241"/>
    </location>
</feature>
<dbReference type="Proteomes" id="UP000325315">
    <property type="component" value="Unassembled WGS sequence"/>
</dbReference>
<dbReference type="SUPFAM" id="SSF57756">
    <property type="entry name" value="Retrovirus zinc finger-like domains"/>
    <property type="match status" value="1"/>
</dbReference>
<dbReference type="PANTHER" id="PTHR35317">
    <property type="entry name" value="OS04G0629600 PROTEIN"/>
    <property type="match status" value="1"/>
</dbReference>
<name>A0A5B6W8X8_9ROSI</name>
<gene>
    <name evidence="2" type="ORF">EPI10_011217</name>
</gene>